<dbReference type="AlphaFoldDB" id="A0AAP7W3Z6"/>
<accession>A0AAP7W3Z6</accession>
<evidence type="ECO:0000313" key="1">
    <source>
        <dbReference type="EMBL" id="OSX89432.1"/>
    </source>
</evidence>
<reference evidence="1 2" key="1">
    <citation type="submission" date="2016-12" db="EMBL/GenBank/DDBJ databases">
        <title>Genome Sequences of Twelve Sporeforming Bacillus Species Isolated from Foods.</title>
        <authorList>
            <person name="De Jong A."/>
            <person name="Holsappel S."/>
            <person name="Kuipers O.P."/>
        </authorList>
    </citation>
    <scope>NUCLEOTIDE SEQUENCE [LARGE SCALE GENOMIC DNA]</scope>
    <source>
        <strain evidence="1 2">S3E15</strain>
    </source>
</reference>
<name>A0AAP7W3Z6_BACMY</name>
<gene>
    <name evidence="1" type="ORF">S3E15_03912</name>
</gene>
<protein>
    <submittedName>
        <fullName evidence="1">Uncharacterized protein</fullName>
    </submittedName>
</protein>
<comment type="caution">
    <text evidence="1">The sequence shown here is derived from an EMBL/GenBank/DDBJ whole genome shotgun (WGS) entry which is preliminary data.</text>
</comment>
<dbReference type="EMBL" id="MRWU01000034">
    <property type="protein sequence ID" value="OSX89432.1"/>
    <property type="molecule type" value="Genomic_DNA"/>
</dbReference>
<sequence>MIEKSLFLFPIPKKIKFTTCNSFPKAENTNKSFEPVTKRLDGVSFLNVQMYHHESKKPIQAKLTIRFSLILWISYENMKIEKNDAF</sequence>
<evidence type="ECO:0000313" key="2">
    <source>
        <dbReference type="Proteomes" id="UP000194131"/>
    </source>
</evidence>
<organism evidence="1 2">
    <name type="scientific">Bacillus mycoides</name>
    <dbReference type="NCBI Taxonomy" id="1405"/>
    <lineage>
        <taxon>Bacteria</taxon>
        <taxon>Bacillati</taxon>
        <taxon>Bacillota</taxon>
        <taxon>Bacilli</taxon>
        <taxon>Bacillales</taxon>
        <taxon>Bacillaceae</taxon>
        <taxon>Bacillus</taxon>
        <taxon>Bacillus cereus group</taxon>
    </lineage>
</organism>
<dbReference type="Proteomes" id="UP000194131">
    <property type="component" value="Unassembled WGS sequence"/>
</dbReference>
<proteinExistence type="predicted"/>